<accession>A0A8K0KP70</accession>
<sequence>MSHLCPTLISKDHVTLGENNVSGGGRRNARPDPISSDTKVKCIDGLEATRVGLIDNTQQPLHGILQEHWPDSLALSRRPCPVCDSSVYPYCSEKLLHDACCCLDPYDTPLPYQCNYADCSFLHANSCLDHKLITRCCCNRAYFFLKRKLVGGLIRLAPRSNAPITKHNSHQPISFPNKHHDTPPSSVVLPCLLLTRLKDVDLLARASVLLATLANSLSTSVVEVATNDGAIFSAEPSLEEGRGQRICGEECCTVSSDAIADSSSECPGAPAPDSCQPVQPDGITSHDITKKRIRTDMAQGGTLAGIHCQSTVDSRQLPFHSIVTAQLSLSSSLVASDQVRGFYYKEKLTLFLHQESYQPLSPLFEIGIRDVRQDSEEAHEERWKSSAQHGPHNREPLTPSPHL</sequence>
<comment type="caution">
    <text evidence="2">The sequence shown here is derived from an EMBL/GenBank/DDBJ whole genome shotgun (WGS) entry which is preliminary data.</text>
</comment>
<proteinExistence type="predicted"/>
<protein>
    <submittedName>
        <fullName evidence="2">Uncharacterized protein</fullName>
    </submittedName>
</protein>
<feature type="region of interest" description="Disordered" evidence="1">
    <location>
        <begin position="376"/>
        <end position="403"/>
    </location>
</feature>
<dbReference type="AlphaFoldDB" id="A0A8K0KP70"/>
<gene>
    <name evidence="2" type="ORF">J437_LFUL017169</name>
</gene>
<reference evidence="2" key="1">
    <citation type="submission" date="2013-04" db="EMBL/GenBank/DDBJ databases">
        <authorList>
            <person name="Qu J."/>
            <person name="Murali S.C."/>
            <person name="Bandaranaike D."/>
            <person name="Bellair M."/>
            <person name="Blankenburg K."/>
            <person name="Chao H."/>
            <person name="Dinh H."/>
            <person name="Doddapaneni H."/>
            <person name="Downs B."/>
            <person name="Dugan-Rocha S."/>
            <person name="Elkadiri S."/>
            <person name="Gnanaolivu R.D."/>
            <person name="Hernandez B."/>
            <person name="Javaid M."/>
            <person name="Jayaseelan J.C."/>
            <person name="Lee S."/>
            <person name="Li M."/>
            <person name="Ming W."/>
            <person name="Munidasa M."/>
            <person name="Muniz J."/>
            <person name="Nguyen L."/>
            <person name="Ongeri F."/>
            <person name="Osuji N."/>
            <person name="Pu L.-L."/>
            <person name="Puazo M."/>
            <person name="Qu C."/>
            <person name="Quiroz J."/>
            <person name="Raj R."/>
            <person name="Weissenberger G."/>
            <person name="Xin Y."/>
            <person name="Zou X."/>
            <person name="Han Y."/>
            <person name="Richards S."/>
            <person name="Worley K."/>
            <person name="Muzny D."/>
            <person name="Gibbs R."/>
        </authorList>
    </citation>
    <scope>NUCLEOTIDE SEQUENCE</scope>
    <source>
        <strain evidence="2">Sampled in the wild</strain>
    </source>
</reference>
<feature type="region of interest" description="Disordered" evidence="1">
    <location>
        <begin position="16"/>
        <end position="36"/>
    </location>
</feature>
<keyword evidence="3" id="KW-1185">Reference proteome</keyword>
<evidence type="ECO:0000256" key="1">
    <source>
        <dbReference type="SAM" id="MobiDB-lite"/>
    </source>
</evidence>
<evidence type="ECO:0000313" key="3">
    <source>
        <dbReference type="Proteomes" id="UP000792457"/>
    </source>
</evidence>
<dbReference type="Proteomes" id="UP000792457">
    <property type="component" value="Unassembled WGS sequence"/>
</dbReference>
<organism evidence="2 3">
    <name type="scientific">Ladona fulva</name>
    <name type="common">Scarce chaser dragonfly</name>
    <name type="synonym">Libellula fulva</name>
    <dbReference type="NCBI Taxonomy" id="123851"/>
    <lineage>
        <taxon>Eukaryota</taxon>
        <taxon>Metazoa</taxon>
        <taxon>Ecdysozoa</taxon>
        <taxon>Arthropoda</taxon>
        <taxon>Hexapoda</taxon>
        <taxon>Insecta</taxon>
        <taxon>Pterygota</taxon>
        <taxon>Palaeoptera</taxon>
        <taxon>Odonata</taxon>
        <taxon>Epiprocta</taxon>
        <taxon>Anisoptera</taxon>
        <taxon>Libelluloidea</taxon>
        <taxon>Libellulidae</taxon>
        <taxon>Ladona</taxon>
    </lineage>
</organism>
<name>A0A8K0KP70_LADFU</name>
<evidence type="ECO:0000313" key="2">
    <source>
        <dbReference type="EMBL" id="KAG8237878.1"/>
    </source>
</evidence>
<dbReference type="OrthoDB" id="8112830at2759"/>
<reference evidence="2" key="2">
    <citation type="submission" date="2017-10" db="EMBL/GenBank/DDBJ databases">
        <title>Ladona fulva Genome sequencing and assembly.</title>
        <authorList>
            <person name="Murali S."/>
            <person name="Richards S."/>
            <person name="Bandaranaike D."/>
            <person name="Bellair M."/>
            <person name="Blankenburg K."/>
            <person name="Chao H."/>
            <person name="Dinh H."/>
            <person name="Doddapaneni H."/>
            <person name="Dugan-Rocha S."/>
            <person name="Elkadiri S."/>
            <person name="Gnanaolivu R."/>
            <person name="Hernandez B."/>
            <person name="Skinner E."/>
            <person name="Javaid M."/>
            <person name="Lee S."/>
            <person name="Li M."/>
            <person name="Ming W."/>
            <person name="Munidasa M."/>
            <person name="Muniz J."/>
            <person name="Nguyen L."/>
            <person name="Hughes D."/>
            <person name="Osuji N."/>
            <person name="Pu L.-L."/>
            <person name="Puazo M."/>
            <person name="Qu C."/>
            <person name="Quiroz J."/>
            <person name="Raj R."/>
            <person name="Weissenberger G."/>
            <person name="Xin Y."/>
            <person name="Zou X."/>
            <person name="Han Y."/>
            <person name="Worley K."/>
            <person name="Muzny D."/>
            <person name="Gibbs R."/>
        </authorList>
    </citation>
    <scope>NUCLEOTIDE SEQUENCE</scope>
    <source>
        <strain evidence="2">Sampled in the wild</strain>
    </source>
</reference>
<dbReference type="EMBL" id="KZ309236">
    <property type="protein sequence ID" value="KAG8237878.1"/>
    <property type="molecule type" value="Genomic_DNA"/>
</dbReference>